<keyword evidence="7" id="KW-0732">Signal</keyword>
<comment type="caution">
    <text evidence="8">The sequence shown here is derived from an EMBL/GenBank/DDBJ whole genome shotgun (WGS) entry which is preliminary data.</text>
</comment>
<dbReference type="InterPro" id="IPR003689">
    <property type="entry name" value="ZIP"/>
</dbReference>
<dbReference type="GO" id="GO:0140410">
    <property type="term" value="F:monoatomic cation:bicarbonate symporter activity"/>
    <property type="evidence" value="ECO:0007669"/>
    <property type="project" value="TreeGrafter"/>
</dbReference>
<dbReference type="PANTHER" id="PTHR12191:SF37">
    <property type="entry name" value="ZINC TRANSPORTER FOI"/>
    <property type="match status" value="1"/>
</dbReference>
<feature type="signal peptide" evidence="7">
    <location>
        <begin position="1"/>
        <end position="16"/>
    </location>
</feature>
<comment type="similarity">
    <text evidence="2">Belongs to the ZIP transporter (TC 2.A.5) family.</text>
</comment>
<dbReference type="Proteomes" id="UP001162162">
    <property type="component" value="Unassembled WGS sequence"/>
</dbReference>
<keyword evidence="5 6" id="KW-0472">Membrane</keyword>
<name>A0AAV8YA14_9CUCU</name>
<dbReference type="GO" id="GO:0071578">
    <property type="term" value="P:zinc ion import across plasma membrane"/>
    <property type="evidence" value="ECO:0007669"/>
    <property type="project" value="TreeGrafter"/>
</dbReference>
<dbReference type="GO" id="GO:0005385">
    <property type="term" value="F:zinc ion transmembrane transporter activity"/>
    <property type="evidence" value="ECO:0007669"/>
    <property type="project" value="TreeGrafter"/>
</dbReference>
<evidence type="ECO:0000256" key="3">
    <source>
        <dbReference type="ARBA" id="ARBA00022692"/>
    </source>
</evidence>
<reference evidence="8" key="1">
    <citation type="journal article" date="2023" name="Insect Mol. Biol.">
        <title>Genome sequencing provides insights into the evolution of gene families encoding plant cell wall-degrading enzymes in longhorned beetles.</title>
        <authorList>
            <person name="Shin N.R."/>
            <person name="Okamura Y."/>
            <person name="Kirsch R."/>
            <person name="Pauchet Y."/>
        </authorList>
    </citation>
    <scope>NUCLEOTIDE SEQUENCE</scope>
    <source>
        <strain evidence="8">AMC_N1</strain>
    </source>
</reference>
<dbReference type="Pfam" id="PF02535">
    <property type="entry name" value="Zip"/>
    <property type="match status" value="1"/>
</dbReference>
<dbReference type="InterPro" id="IPR050799">
    <property type="entry name" value="ZIP_Transporter"/>
</dbReference>
<evidence type="ECO:0000256" key="1">
    <source>
        <dbReference type="ARBA" id="ARBA00004141"/>
    </source>
</evidence>
<dbReference type="GO" id="GO:0030003">
    <property type="term" value="P:intracellular monoatomic cation homeostasis"/>
    <property type="evidence" value="ECO:0007669"/>
    <property type="project" value="TreeGrafter"/>
</dbReference>
<feature type="transmembrane region" description="Helical" evidence="6">
    <location>
        <begin position="288"/>
        <end position="307"/>
    </location>
</feature>
<organism evidence="8 9">
    <name type="scientific">Aromia moschata</name>
    <dbReference type="NCBI Taxonomy" id="1265417"/>
    <lineage>
        <taxon>Eukaryota</taxon>
        <taxon>Metazoa</taxon>
        <taxon>Ecdysozoa</taxon>
        <taxon>Arthropoda</taxon>
        <taxon>Hexapoda</taxon>
        <taxon>Insecta</taxon>
        <taxon>Pterygota</taxon>
        <taxon>Neoptera</taxon>
        <taxon>Endopterygota</taxon>
        <taxon>Coleoptera</taxon>
        <taxon>Polyphaga</taxon>
        <taxon>Cucujiformia</taxon>
        <taxon>Chrysomeloidea</taxon>
        <taxon>Cerambycidae</taxon>
        <taxon>Cerambycinae</taxon>
        <taxon>Callichromatini</taxon>
        <taxon>Aromia</taxon>
    </lineage>
</organism>
<evidence type="ECO:0000256" key="4">
    <source>
        <dbReference type="ARBA" id="ARBA00022989"/>
    </source>
</evidence>
<feature type="transmembrane region" description="Helical" evidence="6">
    <location>
        <begin position="238"/>
        <end position="258"/>
    </location>
</feature>
<feature type="transmembrane region" description="Helical" evidence="6">
    <location>
        <begin position="204"/>
        <end position="226"/>
    </location>
</feature>
<accession>A0AAV8YA14</accession>
<dbReference type="PANTHER" id="PTHR12191">
    <property type="entry name" value="SOLUTE CARRIER FAMILY 39"/>
    <property type="match status" value="1"/>
</dbReference>
<comment type="subcellular location">
    <subcellularLocation>
        <location evidence="1">Membrane</location>
        <topology evidence="1">Multi-pass membrane protein</topology>
    </subcellularLocation>
</comment>
<sequence length="381" mass="43388">MVRHVISVCIFCFICATHSPCASHGAIRHDYVHPSREYNDPAALEENLQVHTRDKPKVILKRSRDIGKRNSETVNVHSKDVDDYLRKLYFIYGSGDVMTVEDLGRLRDNLSTHQTKGHSETHEADSNLNIKLNNGSINYTDMCFNPEDITSIIKDQSNASLINQQTFLRICPVLLYGLVAETCEETAGNFHVDDVLPPIKNGFVWLYSILAVVLISACGVLSLAIIPVMQKKFYKPLIQFLVALAVGTLAGDALLHLLPHAMSVGHHNHNSNDVHQEHSHDENTWKGFVAMLGLTFFFIMERLILLAGKWRKGKQKHTHSHVTVLNDRRETMNQKSDTQCMDRYNPFPYCYKDIMDHPTKSMYTPHSCEKYCVPPKFGDRR</sequence>
<feature type="chain" id="PRO_5044001227" evidence="7">
    <location>
        <begin position="17"/>
        <end position="381"/>
    </location>
</feature>
<proteinExistence type="inferred from homology"/>
<dbReference type="GO" id="GO:0005886">
    <property type="term" value="C:plasma membrane"/>
    <property type="evidence" value="ECO:0007669"/>
    <property type="project" value="TreeGrafter"/>
</dbReference>
<dbReference type="AlphaFoldDB" id="A0AAV8YA14"/>
<gene>
    <name evidence="8" type="ORF">NQ318_009991</name>
</gene>
<evidence type="ECO:0000256" key="2">
    <source>
        <dbReference type="ARBA" id="ARBA00006939"/>
    </source>
</evidence>
<keyword evidence="4 6" id="KW-1133">Transmembrane helix</keyword>
<evidence type="ECO:0000256" key="5">
    <source>
        <dbReference type="ARBA" id="ARBA00023136"/>
    </source>
</evidence>
<evidence type="ECO:0000256" key="7">
    <source>
        <dbReference type="SAM" id="SignalP"/>
    </source>
</evidence>
<evidence type="ECO:0000313" key="8">
    <source>
        <dbReference type="EMBL" id="KAJ8947846.1"/>
    </source>
</evidence>
<dbReference type="EMBL" id="JAPWTK010000150">
    <property type="protein sequence ID" value="KAJ8947846.1"/>
    <property type="molecule type" value="Genomic_DNA"/>
</dbReference>
<keyword evidence="9" id="KW-1185">Reference proteome</keyword>
<keyword evidence="3 6" id="KW-0812">Transmembrane</keyword>
<protein>
    <submittedName>
        <fullName evidence="8">Uncharacterized protein</fullName>
    </submittedName>
</protein>
<evidence type="ECO:0000256" key="6">
    <source>
        <dbReference type="SAM" id="Phobius"/>
    </source>
</evidence>
<evidence type="ECO:0000313" key="9">
    <source>
        <dbReference type="Proteomes" id="UP001162162"/>
    </source>
</evidence>